<evidence type="ECO:0000313" key="2">
    <source>
        <dbReference type="EMBL" id="MBB3707973.1"/>
    </source>
</evidence>
<reference evidence="1 3" key="1">
    <citation type="submission" date="2016-03" db="EMBL/GenBank/DDBJ databases">
        <title>Complete genome of Aminobacter aminovorans KCTC 2477.</title>
        <authorList>
            <person name="Kim K.M."/>
        </authorList>
    </citation>
    <scope>NUCLEOTIDE SEQUENCE [LARGE SCALE GENOMIC DNA]</scope>
    <source>
        <strain evidence="1 3">KCTC 2477</strain>
    </source>
</reference>
<dbReference type="EMBL" id="CP015005">
    <property type="protein sequence ID" value="AMS41406.1"/>
    <property type="molecule type" value="Genomic_DNA"/>
</dbReference>
<evidence type="ECO:0000313" key="3">
    <source>
        <dbReference type="Proteomes" id="UP000075755"/>
    </source>
</evidence>
<protein>
    <submittedName>
        <fullName evidence="2">Uncharacterized protein YjiS (DUF1127 family)</fullName>
    </submittedName>
</protein>
<dbReference type="EMBL" id="JACICB010000016">
    <property type="protein sequence ID" value="MBB3707973.1"/>
    <property type="molecule type" value="Genomic_DNA"/>
</dbReference>
<dbReference type="AlphaFoldDB" id="A0AAC8YPS7"/>
<sequence>MTTMIDNQGKTAHRGRQSFALLARAVLASVRSAASALGEWRASRSLSRLDDATLKDLCIPRGNIDWLVRERTDGGRAMNDRASDEK</sequence>
<name>A0AAC8YPS7_AMIAI</name>
<organism evidence="1 3">
    <name type="scientific">Aminobacter aminovorans</name>
    <name type="common">Chelatobacter heintzii</name>
    <dbReference type="NCBI Taxonomy" id="83263"/>
    <lineage>
        <taxon>Bacteria</taxon>
        <taxon>Pseudomonadati</taxon>
        <taxon>Pseudomonadota</taxon>
        <taxon>Alphaproteobacteria</taxon>
        <taxon>Hyphomicrobiales</taxon>
        <taxon>Phyllobacteriaceae</taxon>
        <taxon>Aminobacter</taxon>
    </lineage>
</organism>
<dbReference type="Proteomes" id="UP000075755">
    <property type="component" value="Chromosome"/>
</dbReference>
<gene>
    <name evidence="1" type="ORF">AA2016_2480</name>
    <name evidence="2" type="ORF">FHS67_004307</name>
</gene>
<keyword evidence="4" id="KW-1185">Reference proteome</keyword>
<evidence type="ECO:0000313" key="1">
    <source>
        <dbReference type="EMBL" id="AMS41406.1"/>
    </source>
</evidence>
<dbReference type="RefSeq" id="WP_067959569.1">
    <property type="nucleotide sequence ID" value="NZ_CP015005.1"/>
</dbReference>
<reference evidence="2 4" key="2">
    <citation type="submission" date="2020-08" db="EMBL/GenBank/DDBJ databases">
        <title>Genomic Encyclopedia of Type Strains, Phase IV (KMG-IV): sequencing the most valuable type-strain genomes for metagenomic binning, comparative biology and taxonomic classification.</title>
        <authorList>
            <person name="Goeker M."/>
        </authorList>
    </citation>
    <scope>NUCLEOTIDE SEQUENCE [LARGE SCALE GENOMIC DNA]</scope>
    <source>
        <strain evidence="2 4">DSM 10368</strain>
    </source>
</reference>
<accession>A0AAC8YPS7</accession>
<dbReference type="KEGG" id="aak:AA2016_2480"/>
<dbReference type="Proteomes" id="UP000577697">
    <property type="component" value="Unassembled WGS sequence"/>
</dbReference>
<proteinExistence type="predicted"/>
<evidence type="ECO:0000313" key="4">
    <source>
        <dbReference type="Proteomes" id="UP000577697"/>
    </source>
</evidence>